<evidence type="ECO:0000259" key="3">
    <source>
        <dbReference type="Pfam" id="PF24758"/>
    </source>
</evidence>
<dbReference type="EMBL" id="KK784968">
    <property type="protein sequence ID" value="KDO56936.1"/>
    <property type="molecule type" value="Genomic_DNA"/>
</dbReference>
<protein>
    <submittedName>
        <fullName evidence="4">Uncharacterized protein</fullName>
    </submittedName>
</protein>
<dbReference type="PANTHER" id="PTHR31639">
    <property type="entry name" value="F-BOX PROTEIN-LIKE"/>
    <property type="match status" value="1"/>
</dbReference>
<feature type="domain" description="F-box" evidence="2">
    <location>
        <begin position="6"/>
        <end position="36"/>
    </location>
</feature>
<dbReference type="InterPro" id="IPR032675">
    <property type="entry name" value="LRR_dom_sf"/>
</dbReference>
<dbReference type="SUPFAM" id="SSF81383">
    <property type="entry name" value="F-box domain"/>
    <property type="match status" value="1"/>
</dbReference>
<dbReference type="Pfam" id="PF24758">
    <property type="entry name" value="LRR_At5g56370"/>
    <property type="match status" value="1"/>
</dbReference>
<reference evidence="4 5" key="1">
    <citation type="submission" date="2014-04" db="EMBL/GenBank/DDBJ databases">
        <authorList>
            <consortium name="International Citrus Genome Consortium"/>
            <person name="Gmitter F."/>
            <person name="Chen C."/>
            <person name="Farmerie W."/>
            <person name="Harkins T."/>
            <person name="Desany B."/>
            <person name="Mohiuddin M."/>
            <person name="Kodira C."/>
            <person name="Borodovsky M."/>
            <person name="Lomsadze A."/>
            <person name="Burns P."/>
            <person name="Jenkins J."/>
            <person name="Prochnik S."/>
            <person name="Shu S."/>
            <person name="Chapman J."/>
            <person name="Pitluck S."/>
            <person name="Schmutz J."/>
            <person name="Rokhsar D."/>
        </authorList>
    </citation>
    <scope>NUCLEOTIDE SEQUENCE</scope>
</reference>
<keyword evidence="1" id="KW-0472">Membrane</keyword>
<keyword evidence="1" id="KW-1133">Transmembrane helix</keyword>
<evidence type="ECO:0000313" key="4">
    <source>
        <dbReference type="EMBL" id="KDO56936.1"/>
    </source>
</evidence>
<keyword evidence="5" id="KW-1185">Reference proteome</keyword>
<feature type="transmembrane region" description="Helical" evidence="1">
    <location>
        <begin position="85"/>
        <end position="105"/>
    </location>
</feature>
<evidence type="ECO:0000256" key="1">
    <source>
        <dbReference type="SAM" id="Phobius"/>
    </source>
</evidence>
<dbReference type="STRING" id="2711.A0A067F146"/>
<evidence type="ECO:0000313" key="5">
    <source>
        <dbReference type="Proteomes" id="UP000027120"/>
    </source>
</evidence>
<dbReference type="InterPro" id="IPR055411">
    <property type="entry name" value="LRR_FXL15/At3g58940/PEG3-like"/>
</dbReference>
<dbReference type="InterPro" id="IPR001810">
    <property type="entry name" value="F-box_dom"/>
</dbReference>
<evidence type="ECO:0000259" key="2">
    <source>
        <dbReference type="Pfam" id="PF00646"/>
    </source>
</evidence>
<gene>
    <name evidence="4" type="ORF">CISIN_1g036409mg</name>
</gene>
<sequence>MDRISDLLPFIIHHIMSYLNPEDIAKTSVLSKRWQYLRASFPILDFDQTDFVGTEREYDSETDDDTHVSLVRFCKLKFRMQKFRILLSLAGFGEYSSILGGWIYVDIQTSRDRQYNLPRIIFSANSLTTFRLVNCKLEQPSDTLSLYVLKRLTLVKVRLTDQVVQKHTSECPLLEELSFHSCRGLKCFCIFKPLKLKVLCIQVSWEDEDDIESIKIGVRSLKKF</sequence>
<name>A0A067F146_CITSI</name>
<feature type="domain" description="F-box/LRR-repeat protein 15/At3g58940/PEG3-like LRR" evidence="3">
    <location>
        <begin position="111"/>
        <end position="204"/>
    </location>
</feature>
<dbReference type="Pfam" id="PF00646">
    <property type="entry name" value="F-box"/>
    <property type="match status" value="1"/>
</dbReference>
<dbReference type="AlphaFoldDB" id="A0A067F146"/>
<dbReference type="Proteomes" id="UP000027120">
    <property type="component" value="Unassembled WGS sequence"/>
</dbReference>
<dbReference type="InterPro" id="IPR036047">
    <property type="entry name" value="F-box-like_dom_sf"/>
</dbReference>
<dbReference type="PANTHER" id="PTHR31639:SF195">
    <property type="entry name" value="F-BOX DOMAIN-CONTAINING PROTEIN"/>
    <property type="match status" value="1"/>
</dbReference>
<dbReference type="SUPFAM" id="SSF52047">
    <property type="entry name" value="RNI-like"/>
    <property type="match status" value="1"/>
</dbReference>
<dbReference type="Gene3D" id="3.80.10.10">
    <property type="entry name" value="Ribonuclease Inhibitor"/>
    <property type="match status" value="1"/>
</dbReference>
<organism evidence="4 5">
    <name type="scientific">Citrus sinensis</name>
    <name type="common">Sweet orange</name>
    <name type="synonym">Citrus aurantium var. sinensis</name>
    <dbReference type="NCBI Taxonomy" id="2711"/>
    <lineage>
        <taxon>Eukaryota</taxon>
        <taxon>Viridiplantae</taxon>
        <taxon>Streptophyta</taxon>
        <taxon>Embryophyta</taxon>
        <taxon>Tracheophyta</taxon>
        <taxon>Spermatophyta</taxon>
        <taxon>Magnoliopsida</taxon>
        <taxon>eudicotyledons</taxon>
        <taxon>Gunneridae</taxon>
        <taxon>Pentapetalae</taxon>
        <taxon>rosids</taxon>
        <taxon>malvids</taxon>
        <taxon>Sapindales</taxon>
        <taxon>Rutaceae</taxon>
        <taxon>Aurantioideae</taxon>
        <taxon>Citrus</taxon>
    </lineage>
</organism>
<proteinExistence type="predicted"/>
<keyword evidence="1" id="KW-0812">Transmembrane</keyword>
<accession>A0A067F146</accession>